<protein>
    <recommendedName>
        <fullName evidence="4">DUF4367 domain-containing protein</fullName>
    </recommendedName>
</protein>
<sequence length="312" mass="35740">MINKSNLESMIKKDLIQKASEVKPSDEMISKIIDRIEDEERTNHNMLKDRILNVILRRFIAVSLCGVLAFTGILFIFSETARALTLDAVNTIKTIFVLEKSEGDYKIVEQSTTDPVFTPVCIRTSKLSDEEISKKLKFNVSYPESLSGGYKYHYKSEGVGIQRQVSQEKWRQLQVDMIEAINDETALNGLSAYKPYRIIVATYRNKEGHNIFIQMQAAEVLVSTENNSTVVKTNIGNEDAIWIEMMTPEYEHIMENGMGTSNLFKKPERIVKVHSLIWESDGVRYVINTMKGQELFMEESVKIAESFMEQIK</sequence>
<dbReference type="AlphaFoldDB" id="A0A942UZN8"/>
<dbReference type="RefSeq" id="WP_203366438.1">
    <property type="nucleotide sequence ID" value="NZ_WSFT01000036.1"/>
</dbReference>
<proteinExistence type="predicted"/>
<evidence type="ECO:0000313" key="2">
    <source>
        <dbReference type="EMBL" id="MBS4538512.1"/>
    </source>
</evidence>
<name>A0A942UZN8_9FIRM</name>
<keyword evidence="3" id="KW-1185">Reference proteome</keyword>
<organism evidence="2 3">
    <name type="scientific">Anaeromonas frigoriresistens</name>
    <dbReference type="NCBI Taxonomy" id="2683708"/>
    <lineage>
        <taxon>Bacteria</taxon>
        <taxon>Bacillati</taxon>
        <taxon>Bacillota</taxon>
        <taxon>Tissierellia</taxon>
        <taxon>Tissierellales</taxon>
        <taxon>Thermohalobacteraceae</taxon>
        <taxon>Anaeromonas</taxon>
    </lineage>
</organism>
<evidence type="ECO:0000256" key="1">
    <source>
        <dbReference type="SAM" id="Phobius"/>
    </source>
</evidence>
<dbReference type="EMBL" id="WSFT01000036">
    <property type="protein sequence ID" value="MBS4538512.1"/>
    <property type="molecule type" value="Genomic_DNA"/>
</dbReference>
<keyword evidence="1" id="KW-0472">Membrane</keyword>
<keyword evidence="1" id="KW-0812">Transmembrane</keyword>
<keyword evidence="1" id="KW-1133">Transmembrane helix</keyword>
<evidence type="ECO:0008006" key="4">
    <source>
        <dbReference type="Google" id="ProtNLM"/>
    </source>
</evidence>
<reference evidence="2" key="1">
    <citation type="submission" date="2019-12" db="EMBL/GenBank/DDBJ databases">
        <title>Clostridiaceae gen. nov. sp. nov., isolated from sediment in Xinjiang, China.</title>
        <authorList>
            <person name="Zhang R."/>
        </authorList>
    </citation>
    <scope>NUCLEOTIDE SEQUENCE</scope>
    <source>
        <strain evidence="2">D2Q-11</strain>
    </source>
</reference>
<gene>
    <name evidence="2" type="ORF">GOQ27_08550</name>
</gene>
<dbReference type="Proteomes" id="UP000724672">
    <property type="component" value="Unassembled WGS sequence"/>
</dbReference>
<evidence type="ECO:0000313" key="3">
    <source>
        <dbReference type="Proteomes" id="UP000724672"/>
    </source>
</evidence>
<feature type="transmembrane region" description="Helical" evidence="1">
    <location>
        <begin position="55"/>
        <end position="77"/>
    </location>
</feature>
<comment type="caution">
    <text evidence="2">The sequence shown here is derived from an EMBL/GenBank/DDBJ whole genome shotgun (WGS) entry which is preliminary data.</text>
</comment>
<accession>A0A942UZN8</accession>